<keyword evidence="2" id="KW-0812">Transmembrane</keyword>
<name>A0A6H9YWJ7_9ACTN</name>
<gene>
    <name evidence="4" type="ORF">F8566_28740</name>
</gene>
<reference evidence="4 5" key="1">
    <citation type="submission" date="2019-09" db="EMBL/GenBank/DDBJ databases">
        <title>Actinomadura physcomitrii sp. nov., a novel actinomycete isolated from moss [Physcomitrium sphaericum (Ludw) Fuernr].</title>
        <authorList>
            <person name="Zhuang X."/>
            <person name="Liu C."/>
        </authorList>
    </citation>
    <scope>NUCLEOTIDE SEQUENCE [LARGE SCALE GENOMIC DNA]</scope>
    <source>
        <strain evidence="4 5">HMC1</strain>
    </source>
</reference>
<comment type="caution">
    <text evidence="4">The sequence shown here is derived from an EMBL/GenBank/DDBJ whole genome shotgun (WGS) entry which is preliminary data.</text>
</comment>
<feature type="chain" id="PRO_5026118519" evidence="3">
    <location>
        <begin position="36"/>
        <end position="356"/>
    </location>
</feature>
<dbReference type="RefSeq" id="WP_151564960.1">
    <property type="nucleotide sequence ID" value="NZ_WBMT01000014.1"/>
</dbReference>
<evidence type="ECO:0000256" key="1">
    <source>
        <dbReference type="SAM" id="MobiDB-lite"/>
    </source>
</evidence>
<organism evidence="4 5">
    <name type="scientific">Actinomadura rudentiformis</name>
    <dbReference type="NCBI Taxonomy" id="359158"/>
    <lineage>
        <taxon>Bacteria</taxon>
        <taxon>Bacillati</taxon>
        <taxon>Actinomycetota</taxon>
        <taxon>Actinomycetes</taxon>
        <taxon>Streptosporangiales</taxon>
        <taxon>Thermomonosporaceae</taxon>
        <taxon>Actinomadura</taxon>
    </lineage>
</organism>
<feature type="transmembrane region" description="Helical" evidence="2">
    <location>
        <begin position="333"/>
        <end position="351"/>
    </location>
</feature>
<keyword evidence="3" id="KW-0732">Signal</keyword>
<evidence type="ECO:0000313" key="5">
    <source>
        <dbReference type="Proteomes" id="UP000468735"/>
    </source>
</evidence>
<feature type="transmembrane region" description="Helical" evidence="2">
    <location>
        <begin position="112"/>
        <end position="138"/>
    </location>
</feature>
<dbReference type="Proteomes" id="UP000468735">
    <property type="component" value="Unassembled WGS sequence"/>
</dbReference>
<dbReference type="EMBL" id="WBMT01000014">
    <property type="protein sequence ID" value="KAB2345248.1"/>
    <property type="molecule type" value="Genomic_DNA"/>
</dbReference>
<feature type="transmembrane region" description="Helical" evidence="2">
    <location>
        <begin position="193"/>
        <end position="211"/>
    </location>
</feature>
<keyword evidence="2" id="KW-0472">Membrane</keyword>
<protein>
    <submittedName>
        <fullName evidence="4">ABC transporter permease</fullName>
    </submittedName>
</protein>
<keyword evidence="5" id="KW-1185">Reference proteome</keyword>
<dbReference type="AlphaFoldDB" id="A0A6H9YWJ7"/>
<feature type="transmembrane region" description="Helical" evidence="2">
    <location>
        <begin position="67"/>
        <end position="91"/>
    </location>
</feature>
<dbReference type="OrthoDB" id="3579673at2"/>
<sequence length="356" mass="38362">MIWLTWRQFRAAAAMTAAALAALAAVLALTGPGIADDYASGIASCTTQPNGCSRYIETFFHDHQAPFLAVTAIVLVLPALVGLFWGAPLITRELEAGTHRLVWNQSITRTRWLTVKLGLIALASMTAAGLGSLAVTWWSGPIDKAAAGNSPGFPRMGPLLFDARGIVPIGYAAFAFVLGVTIGILIRRTLPAMAITLAVFVAVQVAMPLLARPYLMAPVKSTIELPQTKIDMLGIQGRGGPLYLSLESQVTTDPGAWVLSSRLIDASGKTVGDTVPVSTESGPCAPRPPGERSETRAEQAQSPCLNELKRLGYRHELTYHPASRFWSFQWYETAIYTVLTLGLAGLCFWLVRRRLS</sequence>
<accession>A0A6H9YWJ7</accession>
<evidence type="ECO:0000256" key="3">
    <source>
        <dbReference type="SAM" id="SignalP"/>
    </source>
</evidence>
<feature type="transmembrane region" description="Helical" evidence="2">
    <location>
        <begin position="165"/>
        <end position="186"/>
    </location>
</feature>
<feature type="region of interest" description="Disordered" evidence="1">
    <location>
        <begin position="275"/>
        <end position="301"/>
    </location>
</feature>
<proteinExistence type="predicted"/>
<keyword evidence="2" id="KW-1133">Transmembrane helix</keyword>
<evidence type="ECO:0000256" key="2">
    <source>
        <dbReference type="SAM" id="Phobius"/>
    </source>
</evidence>
<feature type="signal peptide" evidence="3">
    <location>
        <begin position="1"/>
        <end position="35"/>
    </location>
</feature>
<evidence type="ECO:0000313" key="4">
    <source>
        <dbReference type="EMBL" id="KAB2345248.1"/>
    </source>
</evidence>